<dbReference type="InterPro" id="IPR001387">
    <property type="entry name" value="Cro/C1-type_HTH"/>
</dbReference>
<dbReference type="SUPFAM" id="SSF47413">
    <property type="entry name" value="lambda repressor-like DNA-binding domains"/>
    <property type="match status" value="1"/>
</dbReference>
<name>A0A2I7SHB1_9FLAO</name>
<dbReference type="EMBL" id="CP025938">
    <property type="protein sequence ID" value="AUS05293.1"/>
    <property type="molecule type" value="Genomic_DNA"/>
</dbReference>
<dbReference type="Proteomes" id="UP000236592">
    <property type="component" value="Chromosome"/>
</dbReference>
<dbReference type="PROSITE" id="PS50943">
    <property type="entry name" value="HTH_CROC1"/>
    <property type="match status" value="1"/>
</dbReference>
<dbReference type="PANTHER" id="PTHR46558:SF4">
    <property type="entry name" value="DNA-BIDING PHAGE PROTEIN"/>
    <property type="match status" value="1"/>
</dbReference>
<evidence type="ECO:0000313" key="3">
    <source>
        <dbReference type="EMBL" id="AUS05293.1"/>
    </source>
</evidence>
<sequence length="65" mass="7504">MKNLIKVERARHDLTQADLAEKLGVSRQTIHAIENNKFNPSVTLAIKMARFFKVTVEYLFDIEEA</sequence>
<dbReference type="Gene3D" id="1.10.260.40">
    <property type="entry name" value="lambda repressor-like DNA-binding domains"/>
    <property type="match status" value="1"/>
</dbReference>
<keyword evidence="4" id="KW-1185">Reference proteome</keyword>
<reference evidence="4" key="1">
    <citation type="submission" date="2018-01" db="EMBL/GenBank/DDBJ databases">
        <title>Complete genome of Tamlana sp. UJ94.</title>
        <authorList>
            <person name="Jung J."/>
            <person name="Chung D."/>
            <person name="Bae S.S."/>
            <person name="Baek K."/>
        </authorList>
    </citation>
    <scope>NUCLEOTIDE SEQUENCE [LARGE SCALE GENOMIC DNA]</scope>
    <source>
        <strain evidence="4">UJ94</strain>
    </source>
</reference>
<accession>A0A2I7SHB1</accession>
<evidence type="ECO:0000259" key="2">
    <source>
        <dbReference type="PROSITE" id="PS50943"/>
    </source>
</evidence>
<feature type="domain" description="HTH cro/C1-type" evidence="2">
    <location>
        <begin position="5"/>
        <end position="59"/>
    </location>
</feature>
<dbReference type="Pfam" id="PF01381">
    <property type="entry name" value="HTH_3"/>
    <property type="match status" value="1"/>
</dbReference>
<dbReference type="InterPro" id="IPR010982">
    <property type="entry name" value="Lambda_DNA-bd_dom_sf"/>
</dbReference>
<dbReference type="PANTHER" id="PTHR46558">
    <property type="entry name" value="TRACRIPTIONAL REGULATORY PROTEIN-RELATED-RELATED"/>
    <property type="match status" value="1"/>
</dbReference>
<dbReference type="KEGG" id="taj:C1A40_07310"/>
<dbReference type="RefSeq" id="WP_067145390.1">
    <property type="nucleotide sequence ID" value="NZ_CP025938.1"/>
</dbReference>
<dbReference type="GO" id="GO:0003677">
    <property type="term" value="F:DNA binding"/>
    <property type="evidence" value="ECO:0007669"/>
    <property type="project" value="UniProtKB-KW"/>
</dbReference>
<dbReference type="AlphaFoldDB" id="A0A2I7SHB1"/>
<gene>
    <name evidence="3" type="ORF">C1A40_07310</name>
</gene>
<organism evidence="3 4">
    <name type="scientific">Pseudotamlana carrageenivorans</name>
    <dbReference type="NCBI Taxonomy" id="2069432"/>
    <lineage>
        <taxon>Bacteria</taxon>
        <taxon>Pseudomonadati</taxon>
        <taxon>Bacteroidota</taxon>
        <taxon>Flavobacteriia</taxon>
        <taxon>Flavobacteriales</taxon>
        <taxon>Flavobacteriaceae</taxon>
        <taxon>Pseudotamlana</taxon>
    </lineage>
</organism>
<protein>
    <submittedName>
        <fullName evidence="3">Transcriptional regulator</fullName>
    </submittedName>
</protein>
<dbReference type="CDD" id="cd00093">
    <property type="entry name" value="HTH_XRE"/>
    <property type="match status" value="1"/>
</dbReference>
<dbReference type="SMART" id="SM00530">
    <property type="entry name" value="HTH_XRE"/>
    <property type="match status" value="1"/>
</dbReference>
<keyword evidence="1" id="KW-0238">DNA-binding</keyword>
<proteinExistence type="predicted"/>
<evidence type="ECO:0000313" key="4">
    <source>
        <dbReference type="Proteomes" id="UP000236592"/>
    </source>
</evidence>
<dbReference type="OrthoDB" id="1357763at2"/>
<evidence type="ECO:0000256" key="1">
    <source>
        <dbReference type="ARBA" id="ARBA00023125"/>
    </source>
</evidence>